<evidence type="ECO:0000259" key="1">
    <source>
        <dbReference type="Pfam" id="PF01471"/>
    </source>
</evidence>
<accession>A0A6M0T4Z5</accession>
<protein>
    <submittedName>
        <fullName evidence="2">Peptidoglycan-binding protein</fullName>
    </submittedName>
</protein>
<sequence length="164" mass="17462">MEVLFWDNKHDCDIWDNAGINKIANLIASAICNKTVSGRESSSKPSTPSNPSSGSTIYGKHFLINSLQQEIIGQGFGSIKVDGIAGEATLNAAPIFKKGARGGITKIIQQMIINIGYPVGSYGADGVFGNGTETSIKALQKDCNLSVDGIAGKETWKVLFRNLK</sequence>
<dbReference type="AlphaFoldDB" id="A0A6M0T4Z5"/>
<feature type="domain" description="Peptidoglycan binding-like" evidence="1">
    <location>
        <begin position="105"/>
        <end position="159"/>
    </location>
</feature>
<dbReference type="InterPro" id="IPR036366">
    <property type="entry name" value="PGBDSf"/>
</dbReference>
<dbReference type="InterPro" id="IPR002477">
    <property type="entry name" value="Peptidoglycan-bd-like"/>
</dbReference>
<dbReference type="EMBL" id="SGJP01000069">
    <property type="protein sequence ID" value="NFA62245.1"/>
    <property type="molecule type" value="Genomic_DNA"/>
</dbReference>
<comment type="caution">
    <text evidence="2">The sequence shown here is derived from an EMBL/GenBank/DDBJ whole genome shotgun (WGS) entry which is preliminary data.</text>
</comment>
<dbReference type="SUPFAM" id="SSF47090">
    <property type="entry name" value="PGBD-like"/>
    <property type="match status" value="1"/>
</dbReference>
<evidence type="ECO:0000313" key="3">
    <source>
        <dbReference type="Proteomes" id="UP000473089"/>
    </source>
</evidence>
<gene>
    <name evidence="2" type="ORF">EXM42_18210</name>
</gene>
<organism evidence="2 3">
    <name type="scientific">Clostridium botulinum</name>
    <dbReference type="NCBI Taxonomy" id="1491"/>
    <lineage>
        <taxon>Bacteria</taxon>
        <taxon>Bacillati</taxon>
        <taxon>Bacillota</taxon>
        <taxon>Clostridia</taxon>
        <taxon>Eubacteriales</taxon>
        <taxon>Clostridiaceae</taxon>
        <taxon>Clostridium</taxon>
    </lineage>
</organism>
<dbReference type="Proteomes" id="UP000473089">
    <property type="component" value="Unassembled WGS sequence"/>
</dbReference>
<evidence type="ECO:0000313" key="2">
    <source>
        <dbReference type="EMBL" id="NFA62245.1"/>
    </source>
</evidence>
<name>A0A6M0T4Z5_CLOBO</name>
<dbReference type="Pfam" id="PF01471">
    <property type="entry name" value="PG_binding_1"/>
    <property type="match status" value="1"/>
</dbReference>
<proteinExistence type="predicted"/>
<dbReference type="Gene3D" id="1.10.101.10">
    <property type="entry name" value="PGBD-like superfamily/PGBD"/>
    <property type="match status" value="1"/>
</dbReference>
<reference evidence="2 3" key="1">
    <citation type="submission" date="2019-02" db="EMBL/GenBank/DDBJ databases">
        <title>Genome sequencing of Clostridium botulinum clinical isolates.</title>
        <authorList>
            <person name="Brunt J."/>
            <person name="Van Vliet A.H.M."/>
            <person name="Stringer S.C."/>
            <person name="Grant K.A."/>
            <person name="Carter A.C."/>
            <person name="Peck M.W."/>
        </authorList>
    </citation>
    <scope>NUCLEOTIDE SEQUENCE [LARGE SCALE GENOMIC DNA]</scope>
    <source>
        <strain evidence="2 3">R1125/03</strain>
    </source>
</reference>
<dbReference type="InterPro" id="IPR036365">
    <property type="entry name" value="PGBD-like_sf"/>
</dbReference>